<dbReference type="Proteomes" id="UP001281614">
    <property type="component" value="Unassembled WGS sequence"/>
</dbReference>
<protein>
    <submittedName>
        <fullName evidence="1">Uncharacterized protein</fullName>
    </submittedName>
</protein>
<reference evidence="1" key="1">
    <citation type="submission" date="2023-02" db="EMBL/GenBank/DDBJ databases">
        <title>Colletotrichum kahawae CIFC_Que2 genome sequencing and assembly.</title>
        <authorList>
            <person name="Baroncelli R."/>
        </authorList>
    </citation>
    <scope>NUCLEOTIDE SEQUENCE</scope>
    <source>
        <strain evidence="1">CIFC_Que2</strain>
    </source>
</reference>
<comment type="caution">
    <text evidence="1">The sequence shown here is derived from an EMBL/GenBank/DDBJ whole genome shotgun (WGS) entry which is preliminary data.</text>
</comment>
<proteinExistence type="predicted"/>
<organism evidence="1 2">
    <name type="scientific">Colletotrichum kahawae</name>
    <name type="common">Coffee berry disease fungus</name>
    <dbReference type="NCBI Taxonomy" id="34407"/>
    <lineage>
        <taxon>Eukaryota</taxon>
        <taxon>Fungi</taxon>
        <taxon>Dikarya</taxon>
        <taxon>Ascomycota</taxon>
        <taxon>Pezizomycotina</taxon>
        <taxon>Sordariomycetes</taxon>
        <taxon>Hypocreomycetidae</taxon>
        <taxon>Glomerellales</taxon>
        <taxon>Glomerellaceae</taxon>
        <taxon>Colletotrichum</taxon>
        <taxon>Colletotrichum gloeosporioides species complex</taxon>
    </lineage>
</organism>
<sequence length="76" mass="8174">MGVGASAVGWAELFGTVDGQNRDSQHITGVDRDLLTESCPDHGLDEAILGAAVTKGVSHPQLEPNNEQVRWHLVNR</sequence>
<name>A0AAE0D884_COLKA</name>
<dbReference type="EMBL" id="VYYT01000124">
    <property type="protein sequence ID" value="KAK2766497.1"/>
    <property type="molecule type" value="Genomic_DNA"/>
</dbReference>
<evidence type="ECO:0000313" key="2">
    <source>
        <dbReference type="Proteomes" id="UP001281614"/>
    </source>
</evidence>
<accession>A0AAE0D884</accession>
<gene>
    <name evidence="1" type="ORF">CKAH01_04780</name>
</gene>
<dbReference type="AlphaFoldDB" id="A0AAE0D884"/>
<keyword evidence="2" id="KW-1185">Reference proteome</keyword>
<evidence type="ECO:0000313" key="1">
    <source>
        <dbReference type="EMBL" id="KAK2766497.1"/>
    </source>
</evidence>